<name>A0A518RDL6_9SPHN</name>
<evidence type="ECO:0000313" key="2">
    <source>
        <dbReference type="Proteomes" id="UP000318055"/>
    </source>
</evidence>
<dbReference type="RefSeq" id="WP_145845507.1">
    <property type="nucleotide sequence ID" value="NZ_CP042239.1"/>
</dbReference>
<dbReference type="Proteomes" id="UP000318055">
    <property type="component" value="Chromosome"/>
</dbReference>
<dbReference type="AlphaFoldDB" id="A0A518RDL6"/>
<gene>
    <name evidence="1" type="ORF">FPZ54_05220</name>
</gene>
<protein>
    <submittedName>
        <fullName evidence="1">DUF4238 domain-containing protein</fullName>
    </submittedName>
</protein>
<dbReference type="EMBL" id="CP042239">
    <property type="protein sequence ID" value="QDX25481.1"/>
    <property type="molecule type" value="Genomic_DNA"/>
</dbReference>
<accession>A0A518RDL6</accession>
<sequence length="311" mass="35573">MTLPPIVKQPHYVWRYYLQAWEVSGKLQVLRNREKVFPAAAAKVAREGGFHRLRELSDSDVAFIKAVCIVKGSAREKMHSDFLDKLVFAQRICQAVVDGPNAFPQDAIDAARKILHDAEEEIQSSIETLGMPWLIALRKKDCSFLEEERESLFYYFIAMQYMRSKAIQSSVLDALGESNLAVLKPMMERTWPYQRHIHAVDVAANLFATRGEFNLIFLINKSEIPFIAGDWPLINTHATASPRKIPEKFEIYYPLSPSLAMLYTPEREYGKSGTTIEIGYQMVTHFNDQIATASSEMIFADREDALLPYRE</sequence>
<dbReference type="InterPro" id="IPR025332">
    <property type="entry name" value="DUF4238"/>
</dbReference>
<keyword evidence="2" id="KW-1185">Reference proteome</keyword>
<dbReference type="KEGG" id="ssua:FPZ54_05220"/>
<dbReference type="OrthoDB" id="7556813at2"/>
<proteinExistence type="predicted"/>
<reference evidence="1 2" key="1">
    <citation type="submission" date="2019-07" db="EMBL/GenBank/DDBJ databases">
        <title>Sphingomonas alkalisoli sp. nov., isolated from rhizosphere soil of Suaedae salsa.</title>
        <authorList>
            <person name="Zhang H."/>
            <person name="Xu L."/>
            <person name="Zhang J.-X."/>
            <person name="Sun J.-Q."/>
        </authorList>
    </citation>
    <scope>NUCLEOTIDE SEQUENCE [LARGE SCALE GENOMIC DNA]</scope>
    <source>
        <strain evidence="1 2">XS-10</strain>
    </source>
</reference>
<organism evidence="1 2">
    <name type="scientific">Sphingomonas suaedae</name>
    <dbReference type="NCBI Taxonomy" id="2599297"/>
    <lineage>
        <taxon>Bacteria</taxon>
        <taxon>Pseudomonadati</taxon>
        <taxon>Pseudomonadota</taxon>
        <taxon>Alphaproteobacteria</taxon>
        <taxon>Sphingomonadales</taxon>
        <taxon>Sphingomonadaceae</taxon>
        <taxon>Sphingomonas</taxon>
    </lineage>
</organism>
<dbReference type="Pfam" id="PF14022">
    <property type="entry name" value="DUF4238"/>
    <property type="match status" value="1"/>
</dbReference>
<evidence type="ECO:0000313" key="1">
    <source>
        <dbReference type="EMBL" id="QDX25481.1"/>
    </source>
</evidence>